<accession>A0ABW4WU51</accession>
<evidence type="ECO:0000256" key="4">
    <source>
        <dbReference type="ARBA" id="ARBA00012535"/>
    </source>
</evidence>
<organism evidence="10 11">
    <name type="scientific">Pontibacter silvestris</name>
    <dbReference type="NCBI Taxonomy" id="2305183"/>
    <lineage>
        <taxon>Bacteria</taxon>
        <taxon>Pseudomonadati</taxon>
        <taxon>Bacteroidota</taxon>
        <taxon>Cytophagia</taxon>
        <taxon>Cytophagales</taxon>
        <taxon>Hymenobacteraceae</taxon>
        <taxon>Pontibacter</taxon>
    </lineage>
</organism>
<gene>
    <name evidence="10" type="ORF">ACFSKU_05290</name>
</gene>
<comment type="pathway">
    <text evidence="2">Plant hormone metabolism; auxin biosynthesis.</text>
</comment>
<evidence type="ECO:0000256" key="5">
    <source>
        <dbReference type="ARBA" id="ARBA00017871"/>
    </source>
</evidence>
<evidence type="ECO:0000259" key="9">
    <source>
        <dbReference type="Pfam" id="PF01593"/>
    </source>
</evidence>
<protein>
    <recommendedName>
        <fullName evidence="5">Tryptophan 2-monooxygenase</fullName>
        <ecNumber evidence="4">1.13.12.3</ecNumber>
    </recommendedName>
</protein>
<keyword evidence="7" id="KW-0073">Auxin biosynthesis</keyword>
<dbReference type="PANTHER" id="PTHR10742:SF410">
    <property type="entry name" value="LYSINE-SPECIFIC HISTONE DEMETHYLASE 2"/>
    <property type="match status" value="1"/>
</dbReference>
<evidence type="ECO:0000256" key="2">
    <source>
        <dbReference type="ARBA" id="ARBA00004814"/>
    </source>
</evidence>
<comment type="caution">
    <text evidence="10">The sequence shown here is derived from an EMBL/GenBank/DDBJ whole genome shotgun (WGS) entry which is preliminary data.</text>
</comment>
<dbReference type="PANTHER" id="PTHR10742">
    <property type="entry name" value="FLAVIN MONOAMINE OXIDASE"/>
    <property type="match status" value="1"/>
</dbReference>
<evidence type="ECO:0000256" key="6">
    <source>
        <dbReference type="ARBA" id="ARBA00023002"/>
    </source>
</evidence>
<dbReference type="InterPro" id="IPR002937">
    <property type="entry name" value="Amino_oxidase"/>
</dbReference>
<dbReference type="Proteomes" id="UP001597369">
    <property type="component" value="Unassembled WGS sequence"/>
</dbReference>
<evidence type="ECO:0000313" key="10">
    <source>
        <dbReference type="EMBL" id="MFD2066289.1"/>
    </source>
</evidence>
<dbReference type="SUPFAM" id="SSF51905">
    <property type="entry name" value="FAD/NAD(P)-binding domain"/>
    <property type="match status" value="1"/>
</dbReference>
<proteinExistence type="inferred from homology"/>
<evidence type="ECO:0000256" key="1">
    <source>
        <dbReference type="ARBA" id="ARBA00001974"/>
    </source>
</evidence>
<dbReference type="InterPro" id="IPR050281">
    <property type="entry name" value="Flavin_monoamine_oxidase"/>
</dbReference>
<name>A0ABW4WU51_9BACT</name>
<evidence type="ECO:0000256" key="3">
    <source>
        <dbReference type="ARBA" id="ARBA00005833"/>
    </source>
</evidence>
<dbReference type="SUPFAM" id="SSF54373">
    <property type="entry name" value="FAD-linked reductases, C-terminal domain"/>
    <property type="match status" value="1"/>
</dbReference>
<evidence type="ECO:0000313" key="11">
    <source>
        <dbReference type="Proteomes" id="UP001597369"/>
    </source>
</evidence>
<comment type="catalytic activity">
    <reaction evidence="8">
        <text>L-tryptophan + O2 = indole-3-acetamide + CO2 + H2O</text>
        <dbReference type="Rhea" id="RHEA:16165"/>
        <dbReference type="ChEBI" id="CHEBI:15377"/>
        <dbReference type="ChEBI" id="CHEBI:15379"/>
        <dbReference type="ChEBI" id="CHEBI:16031"/>
        <dbReference type="ChEBI" id="CHEBI:16526"/>
        <dbReference type="ChEBI" id="CHEBI:57912"/>
        <dbReference type="EC" id="1.13.12.3"/>
    </reaction>
</comment>
<dbReference type="Pfam" id="PF01593">
    <property type="entry name" value="Amino_oxidase"/>
    <property type="match status" value="1"/>
</dbReference>
<dbReference type="RefSeq" id="WP_262910465.1">
    <property type="nucleotide sequence ID" value="NZ_JAJJWI010000010.1"/>
</dbReference>
<evidence type="ECO:0000256" key="7">
    <source>
        <dbReference type="ARBA" id="ARBA00023070"/>
    </source>
</evidence>
<dbReference type="PRINTS" id="PR00757">
    <property type="entry name" value="AMINEOXDASEF"/>
</dbReference>
<sequence>MSKFDILIVGAGASGLMAARHLAKAGYKVAVLEARDRTGGRIYTQRAAGFSVPIEVGAEFVHGNLPVTQEVFKEAGISFFAMEGKSYQVKHGELQQSDEFIDNYQELIKKLNKLEEDLTLAAFLEKYFKEEQYTGLRESVTKFAEGYDAANIQQLSAMALRDELQSGGATNSYFPKGGYSQVLDFLANEAQASGCVIHLSLIVQEVRWQAGHVEVLCEQEQSFTASKILITVPLGVLLSEPGSKGHIRFTPALPEKSAALQTLGFGPVIKILLEFKTAFWDNEKNKQQVSQLPELSFLFSDATPAPTWWTHFPEKTPLLTGWISGPLAEKHKDLTEDDIITEALKSLAYIFETDTSFLQGQLIAKQVVNWVTDPFARGAYTYATVASKKARKVLTQPQDNTLFFAGEALYEGEAMGTVEAALASGHEAAQQLLGSVVKER</sequence>
<dbReference type="InterPro" id="IPR001613">
    <property type="entry name" value="Flavin_amine_oxidase"/>
</dbReference>
<dbReference type="Gene3D" id="3.50.50.60">
    <property type="entry name" value="FAD/NAD(P)-binding domain"/>
    <property type="match status" value="1"/>
</dbReference>
<dbReference type="InterPro" id="IPR036188">
    <property type="entry name" value="FAD/NAD-bd_sf"/>
</dbReference>
<reference evidence="11" key="1">
    <citation type="journal article" date="2019" name="Int. J. Syst. Evol. Microbiol.">
        <title>The Global Catalogue of Microorganisms (GCM) 10K type strain sequencing project: providing services to taxonomists for standard genome sequencing and annotation.</title>
        <authorList>
            <consortium name="The Broad Institute Genomics Platform"/>
            <consortium name="The Broad Institute Genome Sequencing Center for Infectious Disease"/>
            <person name="Wu L."/>
            <person name="Ma J."/>
        </authorList>
    </citation>
    <scope>NUCLEOTIDE SEQUENCE [LARGE SCALE GENOMIC DNA]</scope>
    <source>
        <strain evidence="11">JCM 16545</strain>
    </source>
</reference>
<dbReference type="EMBL" id="JBHUHV010000018">
    <property type="protein sequence ID" value="MFD2066289.1"/>
    <property type="molecule type" value="Genomic_DNA"/>
</dbReference>
<feature type="domain" description="Amine oxidase" evidence="9">
    <location>
        <begin position="14"/>
        <end position="433"/>
    </location>
</feature>
<dbReference type="EC" id="1.13.12.3" evidence="4"/>
<comment type="cofactor">
    <cofactor evidence="1">
        <name>FAD</name>
        <dbReference type="ChEBI" id="CHEBI:57692"/>
    </cofactor>
</comment>
<keyword evidence="6" id="KW-0560">Oxidoreductase</keyword>
<keyword evidence="11" id="KW-1185">Reference proteome</keyword>
<comment type="similarity">
    <text evidence="3">Belongs to the tryptophan 2-monooxygenase family.</text>
</comment>
<evidence type="ECO:0000256" key="8">
    <source>
        <dbReference type="ARBA" id="ARBA00047321"/>
    </source>
</evidence>